<organism evidence="3">
    <name type="scientific">Tetraselmis sp. GSL018</name>
    <dbReference type="NCBI Taxonomy" id="582737"/>
    <lineage>
        <taxon>Eukaryota</taxon>
        <taxon>Viridiplantae</taxon>
        <taxon>Chlorophyta</taxon>
        <taxon>core chlorophytes</taxon>
        <taxon>Chlorodendrophyceae</taxon>
        <taxon>Chlorodendrales</taxon>
        <taxon>Chlorodendraceae</taxon>
        <taxon>Tetraselmis</taxon>
    </lineage>
</organism>
<accession>A0A061S1R9</accession>
<evidence type="ECO:0000259" key="2">
    <source>
        <dbReference type="Pfam" id="PF24573"/>
    </source>
</evidence>
<dbReference type="InterPro" id="IPR011989">
    <property type="entry name" value="ARM-like"/>
</dbReference>
<dbReference type="PANTHER" id="PTHR16216">
    <property type="entry name" value="DYNEIN ASSEMBLY FACTOR 5, AXONEMAL"/>
    <property type="match status" value="1"/>
</dbReference>
<dbReference type="AlphaFoldDB" id="A0A061S1R9"/>
<dbReference type="InterPro" id="IPR016024">
    <property type="entry name" value="ARM-type_fold"/>
</dbReference>
<proteinExistence type="predicted"/>
<dbReference type="PANTHER" id="PTHR16216:SF2">
    <property type="entry name" value="DYNEIN AXONEMAL ASSEMBLY FACTOR 5"/>
    <property type="match status" value="1"/>
</dbReference>
<evidence type="ECO:0000313" key="3">
    <source>
        <dbReference type="EMBL" id="JAC78153.1"/>
    </source>
</evidence>
<reference evidence="3" key="1">
    <citation type="submission" date="2014-05" db="EMBL/GenBank/DDBJ databases">
        <title>The transcriptome of the halophilic microalga Tetraselmis sp. GSL018 isolated from the Great Salt Lake, Utah.</title>
        <authorList>
            <person name="Jinkerson R.E."/>
            <person name="D'Adamo S."/>
            <person name="Posewitz M.C."/>
        </authorList>
    </citation>
    <scope>NUCLEOTIDE SEQUENCE</scope>
    <source>
        <strain evidence="3">GSL018</strain>
    </source>
</reference>
<dbReference type="InterPro" id="IPR056497">
    <property type="entry name" value="HEAT_DAAF5"/>
</dbReference>
<feature type="compositionally biased region" description="Low complexity" evidence="1">
    <location>
        <begin position="33"/>
        <end position="46"/>
    </location>
</feature>
<evidence type="ECO:0000256" key="1">
    <source>
        <dbReference type="SAM" id="MobiDB-lite"/>
    </source>
</evidence>
<gene>
    <name evidence="3" type="ORF">TSPGSL018_15893</name>
</gene>
<dbReference type="EMBL" id="GBEZ01007299">
    <property type="protein sequence ID" value="JAC78153.1"/>
    <property type="molecule type" value="Transcribed_RNA"/>
</dbReference>
<feature type="domain" description="Dynein axonemal assembly factor 5 HEAT-repeat" evidence="2">
    <location>
        <begin position="78"/>
        <end position="261"/>
    </location>
</feature>
<protein>
    <submittedName>
        <fullName evidence="3">Heat repeat-containing protein 2</fullName>
    </submittedName>
</protein>
<dbReference type="SUPFAM" id="SSF48371">
    <property type="entry name" value="ARM repeat"/>
    <property type="match status" value="1"/>
</dbReference>
<dbReference type="InterPro" id="IPR052623">
    <property type="entry name" value="DAAF5"/>
</dbReference>
<feature type="region of interest" description="Disordered" evidence="1">
    <location>
        <begin position="30"/>
        <end position="60"/>
    </location>
</feature>
<sequence length="586" mass="62324">MLGVTDSGPSIGKTTIALLAEAGERFHMAQETAARSASEASAAPSADTDMPDASTSSCGEDCSWAGPPYDGCRLSRFARELVRSQAQALVKAALRDLRDWSASNRLMGARLLHTVLVHLGAAAEDRADTLIPALCSSVSDDDADIAARVVSCVHVLGASTSFPLMLDQLACGQQTAARQASNLVVLSGLLFASGSVDAGSRSPLPAVLIERMAAILASEDTRGQDHPAVKQQLLACARNLVRLAGRDAEHVAPSLLMVLLQLKTDPSQAALCAEADEALCELAEACGRDSGAALVGEHAPGLLERISRGHSSWSAASADRHMLAPLLWAASPEAVGAMAPLALPILRENIAQKAKDPVLRIDLLQMVDGLLEDSERCHAFAGDAGVRLLRDVLLPSCVWSPGKTAAAIRFRAIAAAATFFRQQLISQGDLVELIRGGEILPVLNQCLEEEYYADTRLVSCHVMAGLLRSAGGALGDDSRRAIYPELCKRLDDSSDQNRAAACEALLAFAEVSPHYDPTNTKYLLDRLLIHMDDFNRGIQEAVCKVVVRIAGSKPALVKEEATKAAPRHRSKEFIERVLSACEAAQR</sequence>
<name>A0A061S1R9_9CHLO</name>
<dbReference type="Gene3D" id="1.25.10.10">
    <property type="entry name" value="Leucine-rich Repeat Variant"/>
    <property type="match status" value="2"/>
</dbReference>
<dbReference type="Pfam" id="PF24573">
    <property type="entry name" value="HEAT_DAAF5"/>
    <property type="match status" value="1"/>
</dbReference>